<dbReference type="GO" id="GO:0005886">
    <property type="term" value="C:plasma membrane"/>
    <property type="evidence" value="ECO:0007669"/>
    <property type="project" value="UniProtKB-SubCell"/>
</dbReference>
<keyword evidence="9 18" id="KW-0418">Kinase</keyword>
<keyword evidence="8" id="KW-0547">Nucleotide-binding</keyword>
<dbReference type="PANTHER" id="PTHR45453:SF1">
    <property type="entry name" value="PHOSPHATE REGULON SENSOR PROTEIN PHOR"/>
    <property type="match status" value="1"/>
</dbReference>
<evidence type="ECO:0000256" key="8">
    <source>
        <dbReference type="ARBA" id="ARBA00022741"/>
    </source>
</evidence>
<feature type="domain" description="HAMP" evidence="17">
    <location>
        <begin position="192"/>
        <end position="244"/>
    </location>
</feature>
<evidence type="ECO:0000256" key="12">
    <source>
        <dbReference type="ARBA" id="ARBA00023012"/>
    </source>
</evidence>
<comment type="catalytic activity">
    <reaction evidence="1">
        <text>ATP + protein L-histidine = ADP + protein N-phospho-L-histidine.</text>
        <dbReference type="EC" id="2.7.13.3"/>
    </reaction>
</comment>
<keyword evidence="7 14" id="KW-0812">Transmembrane</keyword>
<feature type="domain" description="Histidine kinase" evidence="15">
    <location>
        <begin position="371"/>
        <end position="588"/>
    </location>
</feature>
<dbReference type="SMART" id="SM00387">
    <property type="entry name" value="HATPase_c"/>
    <property type="match status" value="1"/>
</dbReference>
<dbReference type="CDD" id="cd00130">
    <property type="entry name" value="PAS"/>
    <property type="match status" value="1"/>
</dbReference>
<dbReference type="GO" id="GO:0016036">
    <property type="term" value="P:cellular response to phosphate starvation"/>
    <property type="evidence" value="ECO:0007669"/>
    <property type="project" value="TreeGrafter"/>
</dbReference>
<organism evidence="18 19">
    <name type="scientific">candidate division Kazan bacterium</name>
    <dbReference type="NCBI Taxonomy" id="2202143"/>
    <lineage>
        <taxon>Bacteria</taxon>
        <taxon>Bacteria division Kazan-3B-28</taxon>
    </lineage>
</organism>
<evidence type="ECO:0000259" key="17">
    <source>
        <dbReference type="PROSITE" id="PS50885"/>
    </source>
</evidence>
<dbReference type="Pfam" id="PF00989">
    <property type="entry name" value="PAS"/>
    <property type="match status" value="1"/>
</dbReference>
<dbReference type="EMBL" id="QMNG01000017">
    <property type="protein sequence ID" value="RLC36985.1"/>
    <property type="molecule type" value="Genomic_DNA"/>
</dbReference>
<dbReference type="InterPro" id="IPR000014">
    <property type="entry name" value="PAS"/>
</dbReference>
<dbReference type="InterPro" id="IPR029151">
    <property type="entry name" value="Sensor-like_sf"/>
</dbReference>
<dbReference type="InterPro" id="IPR003660">
    <property type="entry name" value="HAMP_dom"/>
</dbReference>
<dbReference type="GO" id="GO:0005524">
    <property type="term" value="F:ATP binding"/>
    <property type="evidence" value="ECO:0007669"/>
    <property type="project" value="UniProtKB-KW"/>
</dbReference>
<dbReference type="InterPro" id="IPR003661">
    <property type="entry name" value="HisK_dim/P_dom"/>
</dbReference>
<dbReference type="InterPro" id="IPR035965">
    <property type="entry name" value="PAS-like_dom_sf"/>
</dbReference>
<proteinExistence type="predicted"/>
<dbReference type="PANTHER" id="PTHR45453">
    <property type="entry name" value="PHOSPHATE REGULON SENSOR PROTEIN PHOR"/>
    <property type="match status" value="1"/>
</dbReference>
<dbReference type="Gene3D" id="3.30.565.10">
    <property type="entry name" value="Histidine kinase-like ATPase, C-terminal domain"/>
    <property type="match status" value="1"/>
</dbReference>
<evidence type="ECO:0000256" key="7">
    <source>
        <dbReference type="ARBA" id="ARBA00022692"/>
    </source>
</evidence>
<dbReference type="FunFam" id="1.10.287.130:FF:000001">
    <property type="entry name" value="Two-component sensor histidine kinase"/>
    <property type="match status" value="1"/>
</dbReference>
<evidence type="ECO:0000256" key="1">
    <source>
        <dbReference type="ARBA" id="ARBA00000085"/>
    </source>
</evidence>
<keyword evidence="5" id="KW-0597">Phosphoprotein</keyword>
<keyword evidence="10" id="KW-0067">ATP-binding</keyword>
<evidence type="ECO:0000313" key="18">
    <source>
        <dbReference type="EMBL" id="RLC36985.1"/>
    </source>
</evidence>
<dbReference type="GO" id="GO:0000155">
    <property type="term" value="F:phosphorelay sensor kinase activity"/>
    <property type="evidence" value="ECO:0007669"/>
    <property type="project" value="InterPro"/>
</dbReference>
<dbReference type="GO" id="GO:0004721">
    <property type="term" value="F:phosphoprotein phosphatase activity"/>
    <property type="evidence" value="ECO:0007669"/>
    <property type="project" value="TreeGrafter"/>
</dbReference>
<dbReference type="NCBIfam" id="TIGR00229">
    <property type="entry name" value="sensory_box"/>
    <property type="match status" value="1"/>
</dbReference>
<evidence type="ECO:0000259" key="15">
    <source>
        <dbReference type="PROSITE" id="PS50109"/>
    </source>
</evidence>
<comment type="subcellular location">
    <subcellularLocation>
        <location evidence="2">Cell membrane</location>
        <topology evidence="2">Multi-pass membrane protein</topology>
    </subcellularLocation>
</comment>
<dbReference type="SUPFAM" id="SSF55785">
    <property type="entry name" value="PYP-like sensor domain (PAS domain)"/>
    <property type="match status" value="1"/>
</dbReference>
<dbReference type="CDD" id="cd00075">
    <property type="entry name" value="HATPase"/>
    <property type="match status" value="1"/>
</dbReference>
<dbReference type="SMART" id="SM00091">
    <property type="entry name" value="PAS"/>
    <property type="match status" value="1"/>
</dbReference>
<dbReference type="SUPFAM" id="SSF158472">
    <property type="entry name" value="HAMP domain-like"/>
    <property type="match status" value="1"/>
</dbReference>
<reference evidence="18 19" key="1">
    <citation type="submission" date="2018-06" db="EMBL/GenBank/DDBJ databases">
        <title>Extensive metabolic versatility and redundancy in microbially diverse, dynamic hydrothermal sediments.</title>
        <authorList>
            <person name="Dombrowski N."/>
            <person name="Teske A."/>
            <person name="Baker B.J."/>
        </authorList>
    </citation>
    <scope>NUCLEOTIDE SEQUENCE [LARGE SCALE GENOMIC DNA]</scope>
    <source>
        <strain evidence="18">B79_G16</strain>
    </source>
</reference>
<dbReference type="Pfam" id="PF00512">
    <property type="entry name" value="HisKA"/>
    <property type="match status" value="1"/>
</dbReference>
<dbReference type="SMART" id="SM00388">
    <property type="entry name" value="HisKA"/>
    <property type="match status" value="1"/>
</dbReference>
<dbReference type="SUPFAM" id="SSF103190">
    <property type="entry name" value="Sensory domain-like"/>
    <property type="match status" value="1"/>
</dbReference>
<dbReference type="SMART" id="SM00304">
    <property type="entry name" value="HAMP"/>
    <property type="match status" value="1"/>
</dbReference>
<dbReference type="Pfam" id="PF02518">
    <property type="entry name" value="HATPase_c"/>
    <property type="match status" value="1"/>
</dbReference>
<dbReference type="Proteomes" id="UP000281261">
    <property type="component" value="Unassembled WGS sequence"/>
</dbReference>
<keyword evidence="6" id="KW-0808">Transferase</keyword>
<dbReference type="Pfam" id="PF00672">
    <property type="entry name" value="HAMP"/>
    <property type="match status" value="1"/>
</dbReference>
<keyword evidence="11 14" id="KW-1133">Transmembrane helix</keyword>
<evidence type="ECO:0000256" key="2">
    <source>
        <dbReference type="ARBA" id="ARBA00004651"/>
    </source>
</evidence>
<evidence type="ECO:0000256" key="10">
    <source>
        <dbReference type="ARBA" id="ARBA00022840"/>
    </source>
</evidence>
<dbReference type="Gene3D" id="1.10.287.130">
    <property type="match status" value="1"/>
</dbReference>
<dbReference type="InterPro" id="IPR013767">
    <property type="entry name" value="PAS_fold"/>
</dbReference>
<dbReference type="InterPro" id="IPR003594">
    <property type="entry name" value="HATPase_dom"/>
</dbReference>
<evidence type="ECO:0000256" key="14">
    <source>
        <dbReference type="SAM" id="Phobius"/>
    </source>
</evidence>
<sequence>MKRKRLLWQLVPTYLAITLGALLLVGWLAAITVHRFYLSQTEADLEVIARLVRQQIKGRFTVDGKSSLDSLSKALRRTSSTRITFINSIGDVLGDSDKDPAEMENHSDRPEFKDAIAGRTGVSIRYSTTLKKRMMYLAIPVESDVGEPVGLVRVSIPLTTIKDALAQVYSGIALGGLLALVLAALFSYIVSRRISNPLVAMKEGAQRFAAGELSHRLTAQRVEELHELATALNKMAVDLDDRIGTIMKQHRELEAVLSSMVEGVLAVDMNERLLKANRSAEELLGIDSVEWQGRSLTEVIKNPDLQWFVSDVLRTRRKMESEIVLGGDQFLQVHGTLLHDAEEREIGALIVMNDITRLRKLENIRRDFAANVSHELRTPITSIKGFVETLQDGAIEDPQSATRFLDIIVKHTDRLNAIIEDLLSLARIEQDAESDRIELENDSVMEVVTTAVRLCEQRASENEIAIEVNCPEDVLTNIAAPLLERAMVNLLDNAINFSEPGGTVQVDVEKRSSEVIVAVKDSGCGIAAEHIPRLFERFYRVDPDRSRKLGGTGLGLAIVKHIAIAHNGRVSVDSQPGQGSTFRIHLPI</sequence>
<evidence type="ECO:0000256" key="6">
    <source>
        <dbReference type="ARBA" id="ARBA00022679"/>
    </source>
</evidence>
<feature type="transmembrane region" description="Helical" evidence="14">
    <location>
        <begin position="168"/>
        <end position="190"/>
    </location>
</feature>
<evidence type="ECO:0000256" key="3">
    <source>
        <dbReference type="ARBA" id="ARBA00012438"/>
    </source>
</evidence>
<dbReference type="CDD" id="cd06225">
    <property type="entry name" value="HAMP"/>
    <property type="match status" value="1"/>
</dbReference>
<dbReference type="CDD" id="cd00082">
    <property type="entry name" value="HisKA"/>
    <property type="match status" value="1"/>
</dbReference>
<dbReference type="PRINTS" id="PR00344">
    <property type="entry name" value="BCTRLSENSOR"/>
</dbReference>
<feature type="domain" description="PAS" evidence="16">
    <location>
        <begin position="249"/>
        <end position="322"/>
    </location>
</feature>
<dbReference type="PROSITE" id="PS50109">
    <property type="entry name" value="HIS_KIN"/>
    <property type="match status" value="1"/>
</dbReference>
<dbReference type="Gene3D" id="3.30.450.20">
    <property type="entry name" value="PAS domain"/>
    <property type="match status" value="2"/>
</dbReference>
<evidence type="ECO:0000259" key="16">
    <source>
        <dbReference type="PROSITE" id="PS50112"/>
    </source>
</evidence>
<dbReference type="SUPFAM" id="SSF55874">
    <property type="entry name" value="ATPase domain of HSP90 chaperone/DNA topoisomerase II/histidine kinase"/>
    <property type="match status" value="1"/>
</dbReference>
<gene>
    <name evidence="18" type="ORF">DRH29_03330</name>
</gene>
<dbReference type="InterPro" id="IPR036097">
    <property type="entry name" value="HisK_dim/P_sf"/>
</dbReference>
<dbReference type="InterPro" id="IPR005467">
    <property type="entry name" value="His_kinase_dom"/>
</dbReference>
<feature type="transmembrane region" description="Helical" evidence="14">
    <location>
        <begin position="6"/>
        <end position="30"/>
    </location>
</feature>
<dbReference type="InterPro" id="IPR036890">
    <property type="entry name" value="HATPase_C_sf"/>
</dbReference>
<dbReference type="AlphaFoldDB" id="A0A420ZCB3"/>
<keyword evidence="13 14" id="KW-0472">Membrane</keyword>
<dbReference type="InterPro" id="IPR050351">
    <property type="entry name" value="BphY/WalK/GraS-like"/>
</dbReference>
<dbReference type="GO" id="GO:0006355">
    <property type="term" value="P:regulation of DNA-templated transcription"/>
    <property type="evidence" value="ECO:0007669"/>
    <property type="project" value="InterPro"/>
</dbReference>
<name>A0A420ZCB3_UNCK3</name>
<evidence type="ECO:0000256" key="5">
    <source>
        <dbReference type="ARBA" id="ARBA00022553"/>
    </source>
</evidence>
<evidence type="ECO:0000256" key="9">
    <source>
        <dbReference type="ARBA" id="ARBA00022777"/>
    </source>
</evidence>
<dbReference type="InterPro" id="IPR004358">
    <property type="entry name" value="Sig_transdc_His_kin-like_C"/>
</dbReference>
<accession>A0A420ZCB3</accession>
<dbReference type="EC" id="2.7.13.3" evidence="3"/>
<protein>
    <recommendedName>
        <fullName evidence="3">histidine kinase</fullName>
        <ecNumber evidence="3">2.7.13.3</ecNumber>
    </recommendedName>
</protein>
<dbReference type="PROSITE" id="PS50112">
    <property type="entry name" value="PAS"/>
    <property type="match status" value="1"/>
</dbReference>
<dbReference type="PROSITE" id="PS50885">
    <property type="entry name" value="HAMP"/>
    <property type="match status" value="1"/>
</dbReference>
<evidence type="ECO:0000313" key="19">
    <source>
        <dbReference type="Proteomes" id="UP000281261"/>
    </source>
</evidence>
<evidence type="ECO:0000256" key="11">
    <source>
        <dbReference type="ARBA" id="ARBA00022989"/>
    </source>
</evidence>
<comment type="caution">
    <text evidence="18">The sequence shown here is derived from an EMBL/GenBank/DDBJ whole genome shotgun (WGS) entry which is preliminary data.</text>
</comment>
<evidence type="ECO:0000256" key="13">
    <source>
        <dbReference type="ARBA" id="ARBA00023136"/>
    </source>
</evidence>
<keyword evidence="4" id="KW-1003">Cell membrane</keyword>
<dbReference type="SUPFAM" id="SSF47384">
    <property type="entry name" value="Homodimeric domain of signal transducing histidine kinase"/>
    <property type="match status" value="1"/>
</dbReference>
<dbReference type="FunFam" id="3.30.565.10:FF:000006">
    <property type="entry name" value="Sensor histidine kinase WalK"/>
    <property type="match status" value="1"/>
</dbReference>
<dbReference type="Gene3D" id="6.10.340.10">
    <property type="match status" value="1"/>
</dbReference>
<keyword evidence="12" id="KW-0902">Two-component regulatory system</keyword>
<evidence type="ECO:0000256" key="4">
    <source>
        <dbReference type="ARBA" id="ARBA00022475"/>
    </source>
</evidence>